<dbReference type="RefSeq" id="WP_106749353.1">
    <property type="nucleotide sequence ID" value="NZ_CP027668.1"/>
</dbReference>
<evidence type="ECO:0008006" key="4">
    <source>
        <dbReference type="Google" id="ProtNLM"/>
    </source>
</evidence>
<dbReference type="OrthoDB" id="102964at2"/>
<dbReference type="Pfam" id="PF06823">
    <property type="entry name" value="DUF1236"/>
    <property type="match status" value="1"/>
</dbReference>
<gene>
    <name evidence="2" type="ORF">C6569_13555</name>
</gene>
<dbReference type="InterPro" id="IPR009642">
    <property type="entry name" value="DUF1236"/>
</dbReference>
<proteinExistence type="predicted"/>
<feature type="chain" id="PRO_5015753041" description="DUF1236 domain-containing protein" evidence="1">
    <location>
        <begin position="26"/>
        <end position="143"/>
    </location>
</feature>
<organism evidence="2 3">
    <name type="scientific">Phreatobacter cathodiphilus</name>
    <dbReference type="NCBI Taxonomy" id="1868589"/>
    <lineage>
        <taxon>Bacteria</taxon>
        <taxon>Pseudomonadati</taxon>
        <taxon>Pseudomonadota</taxon>
        <taxon>Alphaproteobacteria</taxon>
        <taxon>Hyphomicrobiales</taxon>
        <taxon>Phreatobacteraceae</taxon>
        <taxon>Phreatobacter</taxon>
    </lineage>
</organism>
<feature type="signal peptide" evidence="1">
    <location>
        <begin position="1"/>
        <end position="25"/>
    </location>
</feature>
<evidence type="ECO:0000256" key="1">
    <source>
        <dbReference type="SAM" id="SignalP"/>
    </source>
</evidence>
<reference evidence="2 3" key="1">
    <citation type="submission" date="2018-03" db="EMBL/GenBank/DDBJ databases">
        <title>Genome sequencing of Phreatobacter sp.</title>
        <authorList>
            <person name="Kim S.-J."/>
            <person name="Heo J."/>
            <person name="Kwon S.-W."/>
        </authorList>
    </citation>
    <scope>NUCLEOTIDE SEQUENCE [LARGE SCALE GENOMIC DNA]</scope>
    <source>
        <strain evidence="2 3">S-12</strain>
    </source>
</reference>
<keyword evidence="1" id="KW-0732">Signal</keyword>
<dbReference type="EMBL" id="CP027668">
    <property type="protein sequence ID" value="AVO46012.1"/>
    <property type="molecule type" value="Genomic_DNA"/>
</dbReference>
<dbReference type="KEGG" id="phr:C6569_13555"/>
<name>A0A2S0NCW5_9HYPH</name>
<evidence type="ECO:0000313" key="2">
    <source>
        <dbReference type="EMBL" id="AVO46012.1"/>
    </source>
</evidence>
<dbReference type="AlphaFoldDB" id="A0A2S0NCW5"/>
<keyword evidence="3" id="KW-1185">Reference proteome</keyword>
<evidence type="ECO:0000313" key="3">
    <source>
        <dbReference type="Proteomes" id="UP000237889"/>
    </source>
</evidence>
<protein>
    <recommendedName>
        <fullName evidence="4">DUF1236 domain-containing protein</fullName>
    </recommendedName>
</protein>
<dbReference type="Proteomes" id="UP000237889">
    <property type="component" value="Chromosome"/>
</dbReference>
<sequence length="143" mass="14976">MKNHLLIGAALAGSLALALALPAHAQTREQGIPPGVGTGAATGAVGGAIVGGPVGAVVGGAAGAIVGGIAETTRPQFREYVVERRHRSVEYDGEVAVGRTLPESVTYYEVPDRFGQTEYRYTVVNNRTVLVEPRTRRIVQVID</sequence>
<accession>A0A2S0NCW5</accession>